<dbReference type="AlphaFoldDB" id="A0A3L6PNF1"/>
<name>A0A3L6PNF1_PANMI</name>
<organism evidence="1 2">
    <name type="scientific">Panicum miliaceum</name>
    <name type="common">Proso millet</name>
    <name type="synonym">Broomcorn millet</name>
    <dbReference type="NCBI Taxonomy" id="4540"/>
    <lineage>
        <taxon>Eukaryota</taxon>
        <taxon>Viridiplantae</taxon>
        <taxon>Streptophyta</taxon>
        <taxon>Embryophyta</taxon>
        <taxon>Tracheophyta</taxon>
        <taxon>Spermatophyta</taxon>
        <taxon>Magnoliopsida</taxon>
        <taxon>Liliopsida</taxon>
        <taxon>Poales</taxon>
        <taxon>Poaceae</taxon>
        <taxon>PACMAD clade</taxon>
        <taxon>Panicoideae</taxon>
        <taxon>Panicodae</taxon>
        <taxon>Paniceae</taxon>
        <taxon>Panicinae</taxon>
        <taxon>Panicum</taxon>
        <taxon>Panicum sect. Panicum</taxon>
    </lineage>
</organism>
<accession>A0A3L6PNF1</accession>
<keyword evidence="2" id="KW-1185">Reference proteome</keyword>
<gene>
    <name evidence="1" type="ORF">C2845_PM14G13240</name>
</gene>
<protein>
    <submittedName>
        <fullName evidence="1">Uncharacterized protein</fullName>
    </submittedName>
</protein>
<reference evidence="2" key="1">
    <citation type="journal article" date="2019" name="Nat. Commun.">
        <title>The genome of broomcorn millet.</title>
        <authorList>
            <person name="Zou C."/>
            <person name="Miki D."/>
            <person name="Li D."/>
            <person name="Tang Q."/>
            <person name="Xiao L."/>
            <person name="Rajput S."/>
            <person name="Deng P."/>
            <person name="Jia W."/>
            <person name="Huang R."/>
            <person name="Zhang M."/>
            <person name="Sun Y."/>
            <person name="Hu J."/>
            <person name="Fu X."/>
            <person name="Schnable P.S."/>
            <person name="Li F."/>
            <person name="Zhang H."/>
            <person name="Feng B."/>
            <person name="Zhu X."/>
            <person name="Liu R."/>
            <person name="Schnable J.C."/>
            <person name="Zhu J.-K."/>
            <person name="Zhang H."/>
        </authorList>
    </citation>
    <scope>NUCLEOTIDE SEQUENCE [LARGE SCALE GENOMIC DNA]</scope>
</reference>
<dbReference type="Proteomes" id="UP000275267">
    <property type="component" value="Unassembled WGS sequence"/>
</dbReference>
<comment type="caution">
    <text evidence="1">The sequence shown here is derived from an EMBL/GenBank/DDBJ whole genome shotgun (WGS) entry which is preliminary data.</text>
</comment>
<sequence>MAVARLVAAAAPFPVAASSSRAAPRLVVLASLPGSEIPVTEMVGAAVGMEFWARWVHRAPVLQIPRPSPQENYLEDSGPIQPNSVRFGIIRSHPSFFSNSGEIPTTLVFRG</sequence>
<proteinExistence type="predicted"/>
<evidence type="ECO:0000313" key="1">
    <source>
        <dbReference type="EMBL" id="RLM60719.1"/>
    </source>
</evidence>
<evidence type="ECO:0000313" key="2">
    <source>
        <dbReference type="Proteomes" id="UP000275267"/>
    </source>
</evidence>
<dbReference type="EMBL" id="PQIB02000016">
    <property type="protein sequence ID" value="RLM60719.1"/>
    <property type="molecule type" value="Genomic_DNA"/>
</dbReference>